<gene>
    <name evidence="2" type="ORF">JGU71_18145</name>
</gene>
<dbReference type="Gene3D" id="1.20.1260.10">
    <property type="match status" value="1"/>
</dbReference>
<organism evidence="2 3">
    <name type="scientific">Antrihabitans stalagmiti</name>
    <dbReference type="NCBI Taxonomy" id="2799499"/>
    <lineage>
        <taxon>Bacteria</taxon>
        <taxon>Bacillati</taxon>
        <taxon>Actinomycetota</taxon>
        <taxon>Actinomycetes</taxon>
        <taxon>Mycobacteriales</taxon>
        <taxon>Nocardiaceae</taxon>
        <taxon>Antrihabitans</taxon>
    </lineage>
</organism>
<dbReference type="AlphaFoldDB" id="A0A934NSR8"/>
<comment type="caution">
    <text evidence="2">The sequence shown here is derived from an EMBL/GenBank/DDBJ whole genome shotgun (WGS) entry which is preliminary data.</text>
</comment>
<sequence length="225" mass="24316">MAVTGRSVALLALGIVIVLLAGVVLGLWTQKLLDDQPPSPGSIDIGFAQDMAIHHNQAIEMSAIALSQAVDPAVRTLAFDVLTSQQSQVGTMQGWLVLWNRPTLPVGDSMTWMSEEDHIRQSEAHSMPGMESSTLGSATTMPGMATSDEIRKLRQNSGTAFDAMFLQLLLRHHEGGLAMARYGRDNAVVPAVAQLADSIVRTQTAESDTIRRMLEDKNTVPLPMN</sequence>
<dbReference type="PANTHER" id="PTHR36933">
    <property type="entry name" value="SLL0788 PROTEIN"/>
    <property type="match status" value="1"/>
</dbReference>
<dbReference type="Pfam" id="PF03713">
    <property type="entry name" value="DUF305"/>
    <property type="match status" value="1"/>
</dbReference>
<evidence type="ECO:0000313" key="2">
    <source>
        <dbReference type="EMBL" id="MBJ8340811.1"/>
    </source>
</evidence>
<feature type="domain" description="DUF305" evidence="1">
    <location>
        <begin position="44"/>
        <end position="214"/>
    </location>
</feature>
<dbReference type="InterPro" id="IPR005183">
    <property type="entry name" value="DUF305_CopM-like"/>
</dbReference>
<keyword evidence="3" id="KW-1185">Reference proteome</keyword>
<dbReference type="InterPro" id="IPR012347">
    <property type="entry name" value="Ferritin-like"/>
</dbReference>
<evidence type="ECO:0000313" key="3">
    <source>
        <dbReference type="Proteomes" id="UP000655868"/>
    </source>
</evidence>
<dbReference type="Proteomes" id="UP000655868">
    <property type="component" value="Unassembled WGS sequence"/>
</dbReference>
<dbReference type="EMBL" id="JAEMNV010000005">
    <property type="protein sequence ID" value="MBJ8340811.1"/>
    <property type="molecule type" value="Genomic_DNA"/>
</dbReference>
<evidence type="ECO:0000259" key="1">
    <source>
        <dbReference type="Pfam" id="PF03713"/>
    </source>
</evidence>
<name>A0A934NSR8_9NOCA</name>
<protein>
    <submittedName>
        <fullName evidence="2">DUF305 domain-containing protein</fullName>
    </submittedName>
</protein>
<accession>A0A934NSR8</accession>
<dbReference type="PANTHER" id="PTHR36933:SF1">
    <property type="entry name" value="SLL0788 PROTEIN"/>
    <property type="match status" value="1"/>
</dbReference>
<reference evidence="2" key="1">
    <citation type="submission" date="2020-12" db="EMBL/GenBank/DDBJ databases">
        <title>Antrihabitans popcorni sp. nov. and Antrihabitans auranticaus sp. nov., isolated from a larva cave.</title>
        <authorList>
            <person name="Lee S.D."/>
            <person name="Kim I.S."/>
        </authorList>
    </citation>
    <scope>NUCLEOTIDE SEQUENCE</scope>
    <source>
        <strain evidence="2">YC3-6</strain>
    </source>
</reference>
<proteinExistence type="predicted"/>